<evidence type="ECO:0000256" key="9">
    <source>
        <dbReference type="ARBA" id="ARBA00034808"/>
    </source>
</evidence>
<evidence type="ECO:0000256" key="1">
    <source>
        <dbReference type="ARBA" id="ARBA00005446"/>
    </source>
</evidence>
<dbReference type="SMART" id="SM00487">
    <property type="entry name" value="DEXDc"/>
    <property type="match status" value="1"/>
</dbReference>
<dbReference type="GO" id="GO:0009378">
    <property type="term" value="F:four-way junction helicase activity"/>
    <property type="evidence" value="ECO:0007669"/>
    <property type="project" value="TreeGrafter"/>
</dbReference>
<dbReference type="GO" id="GO:0006310">
    <property type="term" value="P:DNA recombination"/>
    <property type="evidence" value="ECO:0007669"/>
    <property type="project" value="InterPro"/>
</dbReference>
<evidence type="ECO:0000256" key="6">
    <source>
        <dbReference type="ARBA" id="ARBA00023125"/>
    </source>
</evidence>
<keyword evidence="13" id="KW-1185">Reference proteome</keyword>
<evidence type="ECO:0000256" key="3">
    <source>
        <dbReference type="ARBA" id="ARBA00022801"/>
    </source>
</evidence>
<dbReference type="AlphaFoldDB" id="A0A9X3S6Y6"/>
<dbReference type="GO" id="GO:0006281">
    <property type="term" value="P:DNA repair"/>
    <property type="evidence" value="ECO:0007669"/>
    <property type="project" value="TreeGrafter"/>
</dbReference>
<comment type="catalytic activity">
    <reaction evidence="8">
        <text>Couples ATP hydrolysis with the unwinding of duplex DNA by translocating in the 3'-5' direction.</text>
        <dbReference type="EC" id="5.6.2.4"/>
    </reaction>
</comment>
<dbReference type="GO" id="GO:0043590">
    <property type="term" value="C:bacterial nucleoid"/>
    <property type="evidence" value="ECO:0007669"/>
    <property type="project" value="TreeGrafter"/>
</dbReference>
<dbReference type="Pfam" id="PF00271">
    <property type="entry name" value="Helicase_C"/>
    <property type="match status" value="1"/>
</dbReference>
<keyword evidence="5" id="KW-0067">ATP-binding</keyword>
<proteinExistence type="inferred from homology"/>
<keyword evidence="7" id="KW-0413">Isomerase</keyword>
<dbReference type="SUPFAM" id="SSF52540">
    <property type="entry name" value="P-loop containing nucleoside triphosphate hydrolases"/>
    <property type="match status" value="1"/>
</dbReference>
<dbReference type="InterPro" id="IPR027417">
    <property type="entry name" value="P-loop_NTPase"/>
</dbReference>
<name>A0A9X3S6Y6_9ACTN</name>
<evidence type="ECO:0000313" key="12">
    <source>
        <dbReference type="EMBL" id="MDA0165586.1"/>
    </source>
</evidence>
<dbReference type="InterPro" id="IPR001650">
    <property type="entry name" value="Helicase_C-like"/>
</dbReference>
<dbReference type="SUPFAM" id="SSF53271">
    <property type="entry name" value="PRTase-like"/>
    <property type="match status" value="1"/>
</dbReference>
<dbReference type="PANTHER" id="PTHR13710:SF105">
    <property type="entry name" value="ATP-DEPENDENT DNA HELICASE Q1"/>
    <property type="match status" value="1"/>
</dbReference>
<keyword evidence="4 12" id="KW-0347">Helicase</keyword>
<evidence type="ECO:0000256" key="7">
    <source>
        <dbReference type="ARBA" id="ARBA00023235"/>
    </source>
</evidence>
<dbReference type="GO" id="GO:0005524">
    <property type="term" value="F:ATP binding"/>
    <property type="evidence" value="ECO:0007669"/>
    <property type="project" value="UniProtKB-KW"/>
</dbReference>
<dbReference type="PROSITE" id="PS51192">
    <property type="entry name" value="HELICASE_ATP_BIND_1"/>
    <property type="match status" value="1"/>
</dbReference>
<evidence type="ECO:0000259" key="10">
    <source>
        <dbReference type="PROSITE" id="PS51192"/>
    </source>
</evidence>
<keyword evidence="3 12" id="KW-0378">Hydrolase</keyword>
<dbReference type="GO" id="GO:0030894">
    <property type="term" value="C:replisome"/>
    <property type="evidence" value="ECO:0007669"/>
    <property type="project" value="TreeGrafter"/>
</dbReference>
<organism evidence="12 13">
    <name type="scientific">Solirubrobacter ginsenosidimutans</name>
    <dbReference type="NCBI Taxonomy" id="490573"/>
    <lineage>
        <taxon>Bacteria</taxon>
        <taxon>Bacillati</taxon>
        <taxon>Actinomycetota</taxon>
        <taxon>Thermoleophilia</taxon>
        <taxon>Solirubrobacterales</taxon>
        <taxon>Solirubrobacteraceae</taxon>
        <taxon>Solirubrobacter</taxon>
    </lineage>
</organism>
<dbReference type="InterPro" id="IPR011545">
    <property type="entry name" value="DEAD/DEAH_box_helicase_dom"/>
</dbReference>
<sequence>MRRPEELLKRLAGPDAQFREHQREAITDLVDDRARVLCVQRTGWGKSAVYFLATSLLREQGAGPALIVSPLLALMRNQIAAAEKLGIRAHTINSTNRDGWDEVRQLLETDAVDLLLISPERLNNPQFRNSMLPLFAERVGLLVVDEAHCISDWGHDFRPDYRRLQEMLERLPQGVAVLCTTATANDRVVADVAEQLQLGGHAGALKTYRGPLGRKSLRLEVVDLPAQADRLAWLATHLPQLPGSGIVYTLTKRDADTVAEWLNGHGVPAEAYSGEVATERRVGVEERLLNNDLKAVVATSALGMGYDKPDLGFVVHYQAPGSVISYYQQVGRAGRAIERADVVLLRGREDRRIQDFFIEQAFPPKDRVDRVLEALDDDGGATTNELMGAVNLGKSRIEAMLKVLDVEGAVSRNGTRWTRVPGSDWTYDGDRYAHVTQLRRHEQEAMAAFGADGRCLMRVLLEELDDPDPQDCGVCAICTAPKFNGELDARLVREAALHLRSRPLILDVKKMAPDAEGKMKKLGDDVRSEEGRALARLGDGGWDPLIQAGRREGRFGDELVEAAAEAVRSWRAPVRWVAAVPSKRTGTLVPDFARRLAEALELPFHPVLQRVGDNPPQREMTNSVQQVANVRGEFAVTQGPPPGACLLVDDVRFSGWTLAMVAGQLRRKGSGPVHPLALSTAY</sequence>
<evidence type="ECO:0000256" key="4">
    <source>
        <dbReference type="ARBA" id="ARBA00022806"/>
    </source>
</evidence>
<dbReference type="GO" id="GO:0005737">
    <property type="term" value="C:cytoplasm"/>
    <property type="evidence" value="ECO:0007669"/>
    <property type="project" value="TreeGrafter"/>
</dbReference>
<dbReference type="GO" id="GO:0043138">
    <property type="term" value="F:3'-5' DNA helicase activity"/>
    <property type="evidence" value="ECO:0007669"/>
    <property type="project" value="UniProtKB-EC"/>
</dbReference>
<dbReference type="InterPro" id="IPR004589">
    <property type="entry name" value="DNA_helicase_ATP-dep_RecQ"/>
</dbReference>
<keyword evidence="2" id="KW-0547">Nucleotide-binding</keyword>
<dbReference type="GO" id="GO:0016787">
    <property type="term" value="F:hydrolase activity"/>
    <property type="evidence" value="ECO:0007669"/>
    <property type="project" value="UniProtKB-KW"/>
</dbReference>
<dbReference type="SMART" id="SM00490">
    <property type="entry name" value="HELICc"/>
    <property type="match status" value="1"/>
</dbReference>
<dbReference type="Proteomes" id="UP001149140">
    <property type="component" value="Unassembled WGS sequence"/>
</dbReference>
<protein>
    <recommendedName>
        <fullName evidence="9">DNA 3'-5' helicase</fullName>
        <ecNumber evidence="9">5.6.2.4</ecNumber>
    </recommendedName>
</protein>
<comment type="similarity">
    <text evidence="1">Belongs to the helicase family. RecQ subfamily.</text>
</comment>
<dbReference type="InterPro" id="IPR029057">
    <property type="entry name" value="PRTase-like"/>
</dbReference>
<dbReference type="EC" id="5.6.2.4" evidence="9"/>
<gene>
    <name evidence="12" type="ORF">OM076_35280</name>
</gene>
<dbReference type="NCBIfam" id="TIGR00614">
    <property type="entry name" value="recQ_fam"/>
    <property type="match status" value="1"/>
</dbReference>
<dbReference type="Gene3D" id="3.40.50.2020">
    <property type="match status" value="1"/>
</dbReference>
<comment type="caution">
    <text evidence="12">The sequence shown here is derived from an EMBL/GenBank/DDBJ whole genome shotgun (WGS) entry which is preliminary data.</text>
</comment>
<evidence type="ECO:0000256" key="5">
    <source>
        <dbReference type="ARBA" id="ARBA00022840"/>
    </source>
</evidence>
<dbReference type="PROSITE" id="PS51194">
    <property type="entry name" value="HELICASE_CTER"/>
    <property type="match status" value="1"/>
</dbReference>
<dbReference type="RefSeq" id="WP_270044847.1">
    <property type="nucleotide sequence ID" value="NZ_JAPDOD010000049.1"/>
</dbReference>
<accession>A0A9X3S6Y6</accession>
<dbReference type="GO" id="GO:0003677">
    <property type="term" value="F:DNA binding"/>
    <property type="evidence" value="ECO:0007669"/>
    <property type="project" value="UniProtKB-KW"/>
</dbReference>
<evidence type="ECO:0000256" key="8">
    <source>
        <dbReference type="ARBA" id="ARBA00034617"/>
    </source>
</evidence>
<evidence type="ECO:0000313" key="13">
    <source>
        <dbReference type="Proteomes" id="UP001149140"/>
    </source>
</evidence>
<dbReference type="PROSITE" id="PS00690">
    <property type="entry name" value="DEAH_ATP_HELICASE"/>
    <property type="match status" value="1"/>
</dbReference>
<dbReference type="InterPro" id="IPR014001">
    <property type="entry name" value="Helicase_ATP-bd"/>
</dbReference>
<reference evidence="12" key="1">
    <citation type="submission" date="2022-10" db="EMBL/GenBank/DDBJ databases">
        <title>The WGS of Solirubrobacter ginsenosidimutans DSM 21036.</title>
        <authorList>
            <person name="Jiang Z."/>
        </authorList>
    </citation>
    <scope>NUCLEOTIDE SEQUENCE</scope>
    <source>
        <strain evidence="12">DSM 21036</strain>
    </source>
</reference>
<evidence type="ECO:0000256" key="2">
    <source>
        <dbReference type="ARBA" id="ARBA00022741"/>
    </source>
</evidence>
<dbReference type="Pfam" id="PF00270">
    <property type="entry name" value="DEAD"/>
    <property type="match status" value="1"/>
</dbReference>
<feature type="domain" description="Helicase ATP-binding" evidence="10">
    <location>
        <begin position="27"/>
        <end position="202"/>
    </location>
</feature>
<dbReference type="InterPro" id="IPR002464">
    <property type="entry name" value="DNA/RNA_helicase_DEAH_CS"/>
</dbReference>
<dbReference type="EMBL" id="JAPDOD010000049">
    <property type="protein sequence ID" value="MDA0165586.1"/>
    <property type="molecule type" value="Genomic_DNA"/>
</dbReference>
<dbReference type="PANTHER" id="PTHR13710">
    <property type="entry name" value="DNA HELICASE RECQ FAMILY MEMBER"/>
    <property type="match status" value="1"/>
</dbReference>
<keyword evidence="6" id="KW-0238">DNA-binding</keyword>
<feature type="domain" description="Helicase C-terminal" evidence="11">
    <location>
        <begin position="230"/>
        <end position="376"/>
    </location>
</feature>
<evidence type="ECO:0000259" key="11">
    <source>
        <dbReference type="PROSITE" id="PS51194"/>
    </source>
</evidence>
<dbReference type="Gene3D" id="3.40.50.300">
    <property type="entry name" value="P-loop containing nucleotide triphosphate hydrolases"/>
    <property type="match status" value="2"/>
</dbReference>